<gene>
    <name evidence="2" type="ORF">PC118_g10806</name>
</gene>
<sequence>MPRDEERASSTTATEDEEAELEHMDEHSSLRQGAAGDDHSPPPSLQKPEHQTANKKLKKLPDEDSGRGANGALRQGSAPRLMSMESAGLISQ</sequence>
<dbReference type="Proteomes" id="UP000697107">
    <property type="component" value="Unassembled WGS sequence"/>
</dbReference>
<comment type="caution">
    <text evidence="2">The sequence shown here is derived from an EMBL/GenBank/DDBJ whole genome shotgun (WGS) entry which is preliminary data.</text>
</comment>
<organism evidence="2 3">
    <name type="scientific">Phytophthora cactorum</name>
    <dbReference type="NCBI Taxonomy" id="29920"/>
    <lineage>
        <taxon>Eukaryota</taxon>
        <taxon>Sar</taxon>
        <taxon>Stramenopiles</taxon>
        <taxon>Oomycota</taxon>
        <taxon>Peronosporomycetes</taxon>
        <taxon>Peronosporales</taxon>
        <taxon>Peronosporaceae</taxon>
        <taxon>Phytophthora</taxon>
    </lineage>
</organism>
<dbReference type="VEuPathDB" id="FungiDB:PC110_g17266"/>
<evidence type="ECO:0000313" key="2">
    <source>
        <dbReference type="EMBL" id="KAG2981140.1"/>
    </source>
</evidence>
<accession>A0A8T1FX65</accession>
<name>A0A8T1FX65_9STRA</name>
<feature type="region of interest" description="Disordered" evidence="1">
    <location>
        <begin position="1"/>
        <end position="92"/>
    </location>
</feature>
<dbReference type="AlphaFoldDB" id="A0A8T1FX65"/>
<proteinExistence type="predicted"/>
<protein>
    <submittedName>
        <fullName evidence="2">Uncharacterized protein</fullName>
    </submittedName>
</protein>
<reference evidence="2" key="1">
    <citation type="submission" date="2018-10" db="EMBL/GenBank/DDBJ databases">
        <title>Effector identification in a new, highly contiguous assembly of the strawberry crown rot pathogen Phytophthora cactorum.</title>
        <authorList>
            <person name="Armitage A.D."/>
            <person name="Nellist C.F."/>
            <person name="Bates H."/>
            <person name="Vickerstaff R.J."/>
            <person name="Harrison R.J."/>
        </authorList>
    </citation>
    <scope>NUCLEOTIDE SEQUENCE</scope>
    <source>
        <strain evidence="2">P415</strain>
    </source>
</reference>
<evidence type="ECO:0000256" key="1">
    <source>
        <dbReference type="SAM" id="MobiDB-lite"/>
    </source>
</evidence>
<dbReference type="EMBL" id="RCML01000316">
    <property type="protein sequence ID" value="KAG2981140.1"/>
    <property type="molecule type" value="Genomic_DNA"/>
</dbReference>
<evidence type="ECO:0000313" key="3">
    <source>
        <dbReference type="Proteomes" id="UP000697107"/>
    </source>
</evidence>